<comment type="similarity">
    <text evidence="2">Belongs to the BshC family.</text>
</comment>
<evidence type="ECO:0000259" key="3">
    <source>
        <dbReference type="Pfam" id="PF10079"/>
    </source>
</evidence>
<dbReference type="HAMAP" id="MF_01867">
    <property type="entry name" value="BshC"/>
    <property type="match status" value="1"/>
</dbReference>
<accession>A0A1W2CY74</accession>
<gene>
    <name evidence="2" type="primary">bshC</name>
    <name evidence="5" type="ORF">SAMN04488101_10577</name>
</gene>
<dbReference type="EC" id="6.-.-.-" evidence="2"/>
<dbReference type="NCBIfam" id="TIGR03998">
    <property type="entry name" value="thiol_BshC"/>
    <property type="match status" value="1"/>
</dbReference>
<dbReference type="InterPro" id="IPR055398">
    <property type="entry name" value="Rossmann-like_BshC"/>
</dbReference>
<protein>
    <recommendedName>
        <fullName evidence="2">Putative cysteine ligase BshC</fullName>
        <ecNumber evidence="2">6.-.-.-</ecNumber>
    </recommendedName>
</protein>
<dbReference type="AlphaFoldDB" id="A0A1W2CY74"/>
<evidence type="ECO:0000313" key="6">
    <source>
        <dbReference type="Proteomes" id="UP000192678"/>
    </source>
</evidence>
<proteinExistence type="inferred from homology"/>
<evidence type="ECO:0000256" key="1">
    <source>
        <dbReference type="ARBA" id="ARBA00022598"/>
    </source>
</evidence>
<dbReference type="InterPro" id="IPR011199">
    <property type="entry name" value="Bacillithiol_biosynth_BshC"/>
</dbReference>
<dbReference type="EMBL" id="FWYB01000005">
    <property type="protein sequence ID" value="SMC90171.1"/>
    <property type="molecule type" value="Genomic_DNA"/>
</dbReference>
<name>A0A1W2CY74_9SPHI</name>
<dbReference type="InterPro" id="IPR055399">
    <property type="entry name" value="CC_BshC"/>
</dbReference>
<dbReference type="STRING" id="475255.SAMN04488101_10577"/>
<keyword evidence="1 2" id="KW-0436">Ligase</keyword>
<dbReference type="Pfam" id="PF10079">
    <property type="entry name" value="Rossmann-like_BshC"/>
    <property type="match status" value="1"/>
</dbReference>
<sequence length="528" mass="60619">MQAKHISYQETNAFSAVVLDYISGKDQLKSFYKYTPDFNGFAEAIKNRSFKADRSILVETLQRQYSSGSTPDLVATNIKLLGDNRTFTITTGHQLNIFTGPLYFIYKIITAINLAKDLKLQFPDYNFVPVYWMATEDHDFEEINHVKIEDKMLAWNKQAAGATGRLDTKDIIETLNAYKGYLGIGKNGLMLSRLVEAAYTNNTKLSDATRELVDALFGEYGLVCVDADDHELKKQFSEIIHQDITQQNSFKFISESNTKLEELGHKPQVNPREINFFYMTDQLRERIVEENGLYKVMNTDISFEKEELQQEINNYPERFSPNVVMRPVYQEVILPNLAYIGGGAEVTYWLQLKTNFDHYKIDFPVLLLRNSALVIDSRSEAKMQSLGISYKNLFSTTETLKNEWIKSHVHLQLSLNDEERAIRAVFDQIKLNAYKIDKTLSQSAEAAKTKALKLISSLEKKMLRAEKRKHTTSLAQIEDLKDKLFPTGVLQERVLNIAPMYVMYGEDFIESLIAAFKPLDHQFTVLFA</sequence>
<reference evidence="5 6" key="1">
    <citation type="submission" date="2017-04" db="EMBL/GenBank/DDBJ databases">
        <authorList>
            <person name="Afonso C.L."/>
            <person name="Miller P.J."/>
            <person name="Scott M.A."/>
            <person name="Spackman E."/>
            <person name="Goraichik I."/>
            <person name="Dimitrov K.M."/>
            <person name="Suarez D.L."/>
            <person name="Swayne D.E."/>
        </authorList>
    </citation>
    <scope>NUCLEOTIDE SEQUENCE [LARGE SCALE GENOMIC DNA]</scope>
    <source>
        <strain evidence="5 6">DSM 19625</strain>
    </source>
</reference>
<dbReference type="Proteomes" id="UP000192678">
    <property type="component" value="Unassembled WGS sequence"/>
</dbReference>
<feature type="domain" description="Bacillithiol biosynthesis BshC C-terminal coiled-coil" evidence="4">
    <location>
        <begin position="372"/>
        <end position="527"/>
    </location>
</feature>
<feature type="domain" description="Bacillithiol biosynthesis BshC N-terminal Rossmann-like" evidence="3">
    <location>
        <begin position="1"/>
        <end position="370"/>
    </location>
</feature>
<keyword evidence="6" id="KW-1185">Reference proteome</keyword>
<dbReference type="RefSeq" id="WP_084289426.1">
    <property type="nucleotide sequence ID" value="NZ_FWYB01000005.1"/>
</dbReference>
<dbReference type="Pfam" id="PF24850">
    <property type="entry name" value="CC_BshC"/>
    <property type="match status" value="1"/>
</dbReference>
<organism evidence="5 6">
    <name type="scientific">Pedobacter nyackensis</name>
    <dbReference type="NCBI Taxonomy" id="475255"/>
    <lineage>
        <taxon>Bacteria</taxon>
        <taxon>Pseudomonadati</taxon>
        <taxon>Bacteroidota</taxon>
        <taxon>Sphingobacteriia</taxon>
        <taxon>Sphingobacteriales</taxon>
        <taxon>Sphingobacteriaceae</taxon>
        <taxon>Pedobacter</taxon>
    </lineage>
</organism>
<evidence type="ECO:0000313" key="5">
    <source>
        <dbReference type="EMBL" id="SMC90171.1"/>
    </source>
</evidence>
<dbReference type="GO" id="GO:0016874">
    <property type="term" value="F:ligase activity"/>
    <property type="evidence" value="ECO:0007669"/>
    <property type="project" value="UniProtKB-UniRule"/>
</dbReference>
<evidence type="ECO:0000259" key="4">
    <source>
        <dbReference type="Pfam" id="PF24850"/>
    </source>
</evidence>
<dbReference type="OrthoDB" id="9765151at2"/>
<dbReference type="PIRSF" id="PIRSF012535">
    <property type="entry name" value="UCP012535"/>
    <property type="match status" value="1"/>
</dbReference>
<evidence type="ECO:0000256" key="2">
    <source>
        <dbReference type="HAMAP-Rule" id="MF_01867"/>
    </source>
</evidence>